<sequence>MPPTSDTRKRTVARILDRLSKRKEAILTISQCQQIGVKVVSIELEEPSTSAQHPHYFQAIPRDWFAQHPIKPDHRQLVEHRNPHLLLLDEHDAEVASKTGPDATIDERLAAEPQARVQPIEMILHHHIWQALRVDMPKEQSVLIRAREWSYVNMDDSPTLSEIYLGYRPLGRRSEHPLSALFEVDDQRLPHVTMVVEHYSEEEAGEGIRTHDLAYILLAMQVRYSQPEFSEYKTIPVLLLSFMTPQHGRIMEAYLEDRKLILGVSRMYSFKTNSEAPFELFEGWLLGDPVGLTSASETSDKASHETQIAQKTTAAAGREFDIAKDMSSISGKSGSFDDGSPEPSATSEVGKENKRPLKSQSTKSGGQKKRRK</sequence>
<proteinExistence type="predicted"/>
<dbReference type="Proteomes" id="UP000662466">
    <property type="component" value="Unassembled WGS sequence"/>
</dbReference>
<dbReference type="Proteomes" id="UP000630445">
    <property type="component" value="Unassembled WGS sequence"/>
</dbReference>
<evidence type="ECO:0000313" key="5">
    <source>
        <dbReference type="Proteomes" id="UP000662466"/>
    </source>
</evidence>
<evidence type="ECO:0000256" key="1">
    <source>
        <dbReference type="SAM" id="MobiDB-lite"/>
    </source>
</evidence>
<gene>
    <name evidence="2" type="ORF">CNMCM5793_000798</name>
    <name evidence="3" type="ORF">CNMCM6106_009585</name>
</gene>
<comment type="caution">
    <text evidence="3">The sequence shown here is derived from an EMBL/GenBank/DDBJ whole genome shotgun (WGS) entry which is preliminary data.</text>
</comment>
<evidence type="ECO:0000313" key="4">
    <source>
        <dbReference type="Proteomes" id="UP000630445"/>
    </source>
</evidence>
<organism evidence="3 5">
    <name type="scientific">Aspergillus hiratsukae</name>
    <dbReference type="NCBI Taxonomy" id="1194566"/>
    <lineage>
        <taxon>Eukaryota</taxon>
        <taxon>Fungi</taxon>
        <taxon>Dikarya</taxon>
        <taxon>Ascomycota</taxon>
        <taxon>Pezizomycotina</taxon>
        <taxon>Eurotiomycetes</taxon>
        <taxon>Eurotiomycetidae</taxon>
        <taxon>Eurotiales</taxon>
        <taxon>Aspergillaceae</taxon>
        <taxon>Aspergillus</taxon>
        <taxon>Aspergillus subgen. Fumigati</taxon>
    </lineage>
</organism>
<dbReference type="OrthoDB" id="4436899at2759"/>
<dbReference type="AlphaFoldDB" id="A0A8H6PYP2"/>
<evidence type="ECO:0000313" key="2">
    <source>
        <dbReference type="EMBL" id="KAF7122688.1"/>
    </source>
</evidence>
<accession>A0A8H6PYP2</accession>
<feature type="region of interest" description="Disordered" evidence="1">
    <location>
        <begin position="295"/>
        <end position="372"/>
    </location>
</feature>
<evidence type="ECO:0000313" key="3">
    <source>
        <dbReference type="EMBL" id="KAF7162812.1"/>
    </source>
</evidence>
<dbReference type="EMBL" id="JACBAF010002222">
    <property type="protein sequence ID" value="KAF7162812.1"/>
    <property type="molecule type" value="Genomic_DNA"/>
</dbReference>
<dbReference type="EMBL" id="JACBAD010002010">
    <property type="protein sequence ID" value="KAF7122688.1"/>
    <property type="molecule type" value="Genomic_DNA"/>
</dbReference>
<reference evidence="3" key="1">
    <citation type="submission" date="2020-06" db="EMBL/GenBank/DDBJ databases">
        <title>Draft genome sequences of strains closely related to Aspergillus parafelis and Aspergillus hiratsukae.</title>
        <authorList>
            <person name="Dos Santos R.A.C."/>
            <person name="Rivero-Menendez O."/>
            <person name="Steenwyk J.L."/>
            <person name="Mead M.E."/>
            <person name="Goldman G.H."/>
            <person name="Alastruey-Izquierdo A."/>
            <person name="Rokas A."/>
        </authorList>
    </citation>
    <scope>NUCLEOTIDE SEQUENCE</scope>
    <source>
        <strain evidence="2">CNM-CM5793</strain>
        <strain evidence="3">CNM-CM6106</strain>
    </source>
</reference>
<protein>
    <submittedName>
        <fullName evidence="3">Uncharacterized protein</fullName>
    </submittedName>
</protein>
<keyword evidence="4" id="KW-1185">Reference proteome</keyword>
<name>A0A8H6PYP2_9EURO</name>